<feature type="domain" description="RCC1-like" evidence="3">
    <location>
        <begin position="198"/>
        <end position="515"/>
    </location>
</feature>
<evidence type="ECO:0000313" key="5">
    <source>
        <dbReference type="Proteomes" id="UP000816034"/>
    </source>
</evidence>
<feature type="repeat" description="RCC1" evidence="2">
    <location>
        <begin position="214"/>
        <end position="266"/>
    </location>
</feature>
<keyword evidence="5" id="KW-1185">Reference proteome</keyword>
<name>A0AA88KGU4_NAELO</name>
<dbReference type="Gene3D" id="2.120.10.80">
    <property type="entry name" value="Kelch-type beta propeller"/>
    <property type="match status" value="1"/>
</dbReference>
<dbReference type="InterPro" id="IPR058923">
    <property type="entry name" value="RCC1-like_dom"/>
</dbReference>
<dbReference type="InterPro" id="IPR000408">
    <property type="entry name" value="Reg_chr_condens"/>
</dbReference>
<dbReference type="AlphaFoldDB" id="A0AA88KGU4"/>
<feature type="repeat" description="RCC1" evidence="2">
    <location>
        <begin position="318"/>
        <end position="372"/>
    </location>
</feature>
<evidence type="ECO:0000259" key="3">
    <source>
        <dbReference type="Pfam" id="PF25390"/>
    </source>
</evidence>
<feature type="repeat" description="RCC1" evidence="2">
    <location>
        <begin position="430"/>
        <end position="482"/>
    </location>
</feature>
<sequence>MPTTTMASAARKLGTIVVVAFIILSSFAIITMAQDDGGVNMASTEQMQQLKAQKSVHLNYLEVSSVLKKQADELTASQAKKKLLDTKEAIELSAPFLETLNVTEDQFIAMLSTKQTQLQSVMSLDLELNNLLALTQNSADMVGKNIKDFVSAFTKKAYTTEEYYTTSKEAVNDTVILTPQDSILPNFGWNTQVRRIRNRLSVGLKHVLMLGQNGKLYSTGIAYNGNLGRTNTDSRLLYNLPVEGLDGLQILQFDANYYFSLVLTNDGVYSFGINDYSQLGTGDRNPRLTAGKVYGFGWQTIVQIATGWRSSYAIDSNGKLWAWGDNSKGQLGDRTFSEKNRPFPVYPYGAMGSIPVVKVCGGGEFALALTSNNTLVSWGDNSFGQLGNNNISVTVSGEPVLVYQSSELSGKVIVDIQCGYDYAMVLSSTGEVFLWGRNDNGQLGVALTTTYSAVPKKLTTLTGCTASQIFAKHHSSFVLCTDNTLWNWGRNDAAQLGTAATTSKIPLPQKIDHTLFLTSDFSTLGYPKIIEVATNKFNTFMMTTDFNIWGSGTCGDEANLQYAFFYGESTSNAAACSRQDCSGVTCTYPRNYILTTANYAKMPTFNDCYLPLHMRRAPYFEIGSRAYLLQTENVVPTRVGNGFNMYFKEFNESEDAWNVLERDSSLGNAFPSSLYNSHFLKSNEFVYFFGGFVNDDLSSNIYRAPIYDVENGWQLLEANLPYPVASGMTAVINGYLYIFGGITSVYSYTAGSSKPILSTSVTDKIIRAPLDNLTNWMVVPKVLPSKLHSGHISIIDKFVYIFGGATDYRKSDWNIYRALLTDPATWEMTFGLLPFYTANAALVSTKSQLFLLGGARDSNTNAGNYIAVGHKSDPVKSWMASDRVLPPDAAQSLIPVVRNDTVLLYGSEIRRTTPYMAQSARTGRVLKLSLGLY</sequence>
<evidence type="ECO:0000256" key="2">
    <source>
        <dbReference type="PROSITE-ProRule" id="PRU00235"/>
    </source>
</evidence>
<dbReference type="PRINTS" id="PR00633">
    <property type="entry name" value="RCCNDNSATION"/>
</dbReference>
<dbReference type="GeneID" id="68101866"/>
<dbReference type="PANTHER" id="PTHR22870">
    <property type="entry name" value="REGULATOR OF CHROMOSOME CONDENSATION"/>
    <property type="match status" value="1"/>
</dbReference>
<evidence type="ECO:0000256" key="1">
    <source>
        <dbReference type="ARBA" id="ARBA00022737"/>
    </source>
</evidence>
<accession>A0AA88KGU4</accession>
<dbReference type="Proteomes" id="UP000816034">
    <property type="component" value="Unassembled WGS sequence"/>
</dbReference>
<feature type="repeat" description="RCC1" evidence="2">
    <location>
        <begin position="266"/>
        <end position="317"/>
    </location>
</feature>
<reference evidence="4 5" key="1">
    <citation type="journal article" date="2018" name="BMC Genomics">
        <title>The genome of Naegleria lovaniensis, the basis for a comparative approach to unravel pathogenicity factors of the human pathogenic amoeba N. fowleri.</title>
        <authorList>
            <person name="Liechti N."/>
            <person name="Schurch N."/>
            <person name="Bruggmann R."/>
            <person name="Wittwer M."/>
        </authorList>
    </citation>
    <scope>NUCLEOTIDE SEQUENCE [LARGE SCALE GENOMIC DNA]</scope>
    <source>
        <strain evidence="4 5">ATCC 30569</strain>
    </source>
</reference>
<keyword evidence="1" id="KW-0677">Repeat</keyword>
<dbReference type="SUPFAM" id="SSF50985">
    <property type="entry name" value="RCC1/BLIP-II"/>
    <property type="match status" value="1"/>
</dbReference>
<dbReference type="RefSeq" id="XP_044544763.1">
    <property type="nucleotide sequence ID" value="XM_044699597.1"/>
</dbReference>
<dbReference type="EMBL" id="PYSW02000038">
    <property type="protein sequence ID" value="KAG2377501.1"/>
    <property type="molecule type" value="Genomic_DNA"/>
</dbReference>
<dbReference type="Pfam" id="PF25390">
    <property type="entry name" value="WD40_RLD"/>
    <property type="match status" value="1"/>
</dbReference>
<evidence type="ECO:0000313" key="4">
    <source>
        <dbReference type="EMBL" id="KAG2377501.1"/>
    </source>
</evidence>
<feature type="repeat" description="RCC1" evidence="2">
    <location>
        <begin position="373"/>
        <end position="429"/>
    </location>
</feature>
<dbReference type="PROSITE" id="PS50012">
    <property type="entry name" value="RCC1_3"/>
    <property type="match status" value="6"/>
</dbReference>
<organism evidence="4 5">
    <name type="scientific">Naegleria lovaniensis</name>
    <name type="common">Amoeba</name>
    <dbReference type="NCBI Taxonomy" id="51637"/>
    <lineage>
        <taxon>Eukaryota</taxon>
        <taxon>Discoba</taxon>
        <taxon>Heterolobosea</taxon>
        <taxon>Tetramitia</taxon>
        <taxon>Eutetramitia</taxon>
        <taxon>Vahlkampfiidae</taxon>
        <taxon>Naegleria</taxon>
    </lineage>
</organism>
<dbReference type="PANTHER" id="PTHR22870:SF408">
    <property type="entry name" value="OS09G0560450 PROTEIN"/>
    <property type="match status" value="1"/>
</dbReference>
<dbReference type="SUPFAM" id="SSF117281">
    <property type="entry name" value="Kelch motif"/>
    <property type="match status" value="1"/>
</dbReference>
<gene>
    <name evidence="4" type="ORF">C9374_009412</name>
</gene>
<dbReference type="Gene3D" id="2.130.10.30">
    <property type="entry name" value="Regulator of chromosome condensation 1/beta-lactamase-inhibitor protein II"/>
    <property type="match status" value="2"/>
</dbReference>
<feature type="repeat" description="RCC1" evidence="2">
    <location>
        <begin position="483"/>
        <end position="545"/>
    </location>
</feature>
<comment type="caution">
    <text evidence="4">The sequence shown here is derived from an EMBL/GenBank/DDBJ whole genome shotgun (WGS) entry which is preliminary data.</text>
</comment>
<dbReference type="InterPro" id="IPR009091">
    <property type="entry name" value="RCC1/BLIP-II"/>
</dbReference>
<dbReference type="InterPro" id="IPR015915">
    <property type="entry name" value="Kelch-typ_b-propeller"/>
</dbReference>
<protein>
    <recommendedName>
        <fullName evidence="3">RCC1-like domain-containing protein</fullName>
    </recommendedName>
</protein>
<proteinExistence type="predicted"/>
<dbReference type="InterPro" id="IPR051210">
    <property type="entry name" value="Ub_ligase/GEF_domain"/>
</dbReference>